<evidence type="ECO:0000256" key="3">
    <source>
        <dbReference type="ARBA" id="ARBA00022777"/>
    </source>
</evidence>
<dbReference type="InterPro" id="IPR008271">
    <property type="entry name" value="Ser/Thr_kinase_AS"/>
</dbReference>
<dbReference type="InterPro" id="IPR000719">
    <property type="entry name" value="Prot_kinase_dom"/>
</dbReference>
<dbReference type="PROSITE" id="PS00108">
    <property type="entry name" value="PROTEIN_KINASE_ST"/>
    <property type="match status" value="1"/>
</dbReference>
<protein>
    <recommendedName>
        <fullName evidence="7">Protein kinase domain-containing protein</fullName>
    </recommendedName>
</protein>
<dbReference type="SMART" id="SM00220">
    <property type="entry name" value="S_TKc"/>
    <property type="match status" value="1"/>
</dbReference>
<evidence type="ECO:0000313" key="9">
    <source>
        <dbReference type="Proteomes" id="UP000440224"/>
    </source>
</evidence>
<dbReference type="PROSITE" id="PS00107">
    <property type="entry name" value="PROTEIN_KINASE_ATP"/>
    <property type="match status" value="1"/>
</dbReference>
<keyword evidence="3" id="KW-0418">Kinase</keyword>
<dbReference type="GO" id="GO:0005524">
    <property type="term" value="F:ATP binding"/>
    <property type="evidence" value="ECO:0007669"/>
    <property type="project" value="UniProtKB-UniRule"/>
</dbReference>
<feature type="domain" description="Protein kinase" evidence="7">
    <location>
        <begin position="33"/>
        <end position="321"/>
    </location>
</feature>
<dbReference type="Proteomes" id="UP000440224">
    <property type="component" value="Unassembled WGS sequence"/>
</dbReference>
<evidence type="ECO:0000256" key="6">
    <source>
        <dbReference type="PROSITE-ProRule" id="PRU10141"/>
    </source>
</evidence>
<evidence type="ECO:0000256" key="1">
    <source>
        <dbReference type="ARBA" id="ARBA00022679"/>
    </source>
</evidence>
<evidence type="ECO:0000256" key="2">
    <source>
        <dbReference type="ARBA" id="ARBA00022741"/>
    </source>
</evidence>
<keyword evidence="1" id="KW-0808">Transferase</keyword>
<organism evidence="8 9">
    <name type="scientific">Polyangium spumosum</name>
    <dbReference type="NCBI Taxonomy" id="889282"/>
    <lineage>
        <taxon>Bacteria</taxon>
        <taxon>Pseudomonadati</taxon>
        <taxon>Myxococcota</taxon>
        <taxon>Polyangia</taxon>
        <taxon>Polyangiales</taxon>
        <taxon>Polyangiaceae</taxon>
        <taxon>Polyangium</taxon>
    </lineage>
</organism>
<dbReference type="GO" id="GO:0004672">
    <property type="term" value="F:protein kinase activity"/>
    <property type="evidence" value="ECO:0007669"/>
    <property type="project" value="InterPro"/>
</dbReference>
<dbReference type="OrthoDB" id="5478485at2"/>
<evidence type="ECO:0000256" key="5">
    <source>
        <dbReference type="ARBA" id="ARBA00037982"/>
    </source>
</evidence>
<evidence type="ECO:0000313" key="8">
    <source>
        <dbReference type="EMBL" id="MRG92174.1"/>
    </source>
</evidence>
<comment type="similarity">
    <text evidence="5">Belongs to the protein kinase superfamily. Ser/Thr protein kinase family. GCN2 subfamily.</text>
</comment>
<dbReference type="Gene3D" id="1.10.510.10">
    <property type="entry name" value="Transferase(Phosphotransferase) domain 1"/>
    <property type="match status" value="1"/>
</dbReference>
<comment type="caution">
    <text evidence="8">The sequence shown here is derived from an EMBL/GenBank/DDBJ whole genome shotgun (WGS) entry which is preliminary data.</text>
</comment>
<keyword evidence="2 6" id="KW-0547">Nucleotide-binding</keyword>
<sequence length="709" mass="75413">MIPALRCTDLELTDLADDKPALVDPETGEPSGLSLVQWLGSGGMSAVFLAERAAETAAPGLSELAPSRLAVKLVKPGTEQGLAQMGMTSRDLARREIEALERVKNLVPPSEFVIGYYGHGSALVALEGESPLVLPWIALEWIEASSEGATLTDRVGKARETGVDPVRAHRLVRGMIEGVRVLHHLGILHRDLKPDNVFVSGPLDDETPKIADCGIARVDGLPLATVQGITLGYGGPEQALSSVAPSRRNPLVGPWTDVHALASTIWFMLTGEEWCRSMPSWYVGERRSLRTARKMHRGFLAAEELLGAIDLALRQGASPVLPEGTWDLEGAEFYEPHARKLLGASMFEGSPPRFASASAFAEALLPPLEAAAARWIEIAAREHQPMTSFRKTRILPSEDEVFAAMDALAPPRTVHEKPLLLEPGGVVFLPGPWGFARSGSELHGLSKKEPRTFSIDVPRPYRAQIAASRWLVRGPGGGIALVGPAHVLLQRGESFVQGVLPRRVDEAPVGEIVAALGDGRAFGVVTADAGEGGPELWLSNDGVRWAEPLLLPLGGEVSSITSGPLGFFVAGSLRGKKARALWIGYDQEVRSSAASLNDKPALLLCVAGAEGEAWAAGVGIVMRFDRGGSAVEPSEGAEGIPVAMGLDDEGAPWLVTEREVFRRHGGGVAPVWKRYHTQPKGAPRLVAIGFPPGGVRVVDAVGGGAVLRT</sequence>
<evidence type="ECO:0000259" key="7">
    <source>
        <dbReference type="SMART" id="SM00220"/>
    </source>
</evidence>
<dbReference type="RefSeq" id="WP_153819000.1">
    <property type="nucleotide sequence ID" value="NZ_WJIE01000002.1"/>
</dbReference>
<dbReference type="InterPro" id="IPR050339">
    <property type="entry name" value="CC_SR_Kinase"/>
</dbReference>
<dbReference type="InterPro" id="IPR017441">
    <property type="entry name" value="Protein_kinase_ATP_BS"/>
</dbReference>
<dbReference type="SUPFAM" id="SSF56112">
    <property type="entry name" value="Protein kinase-like (PK-like)"/>
    <property type="match status" value="1"/>
</dbReference>
<feature type="binding site" evidence="6">
    <location>
        <position position="72"/>
    </location>
    <ligand>
        <name>ATP</name>
        <dbReference type="ChEBI" id="CHEBI:30616"/>
    </ligand>
</feature>
<evidence type="ECO:0000256" key="4">
    <source>
        <dbReference type="ARBA" id="ARBA00022840"/>
    </source>
</evidence>
<reference evidence="8 9" key="1">
    <citation type="submission" date="2019-10" db="EMBL/GenBank/DDBJ databases">
        <title>A soil myxobacterium in the family Polyangiaceae.</title>
        <authorList>
            <person name="Li Y."/>
            <person name="Wang J."/>
        </authorList>
    </citation>
    <scope>NUCLEOTIDE SEQUENCE [LARGE SCALE GENOMIC DNA]</scope>
    <source>
        <strain evidence="8 9">DSM 14734</strain>
    </source>
</reference>
<dbReference type="GO" id="GO:0005737">
    <property type="term" value="C:cytoplasm"/>
    <property type="evidence" value="ECO:0007669"/>
    <property type="project" value="TreeGrafter"/>
</dbReference>
<dbReference type="PANTHER" id="PTHR11042">
    <property type="entry name" value="EUKARYOTIC TRANSLATION INITIATION FACTOR 2-ALPHA KINASE EIF2-ALPHA KINASE -RELATED"/>
    <property type="match status" value="1"/>
</dbReference>
<name>A0A6N7PQ12_9BACT</name>
<proteinExistence type="inferred from homology"/>
<dbReference type="AlphaFoldDB" id="A0A6N7PQ12"/>
<keyword evidence="4 6" id="KW-0067">ATP-binding</keyword>
<gene>
    <name evidence="8" type="ORF">GF068_09565</name>
</gene>
<dbReference type="Pfam" id="PF00069">
    <property type="entry name" value="Pkinase"/>
    <property type="match status" value="1"/>
</dbReference>
<dbReference type="EMBL" id="WJIE01000002">
    <property type="protein sequence ID" value="MRG92174.1"/>
    <property type="molecule type" value="Genomic_DNA"/>
</dbReference>
<dbReference type="InterPro" id="IPR011009">
    <property type="entry name" value="Kinase-like_dom_sf"/>
</dbReference>
<keyword evidence="9" id="KW-1185">Reference proteome</keyword>
<accession>A0A6N7PQ12</accession>